<gene>
    <name evidence="2" type="ORF">DBW92_03130</name>
</gene>
<reference evidence="2 3" key="1">
    <citation type="journal article" date="2018" name="Microbiome">
        <title>Fine metagenomic profile of the Mediterranean stratified and mixed water columns revealed by assembly and recruitment.</title>
        <authorList>
            <person name="Haro-Moreno J.M."/>
            <person name="Lopez-Perez M."/>
            <person name="De La Torre J.R."/>
            <person name="Picazo A."/>
            <person name="Camacho A."/>
            <person name="Rodriguez-Valera F."/>
        </authorList>
    </citation>
    <scope>NUCLEOTIDE SEQUENCE [LARGE SCALE GENOMIC DNA]</scope>
    <source>
        <strain evidence="2">MED-G78</strain>
    </source>
</reference>
<proteinExistence type="predicted"/>
<keyword evidence="1" id="KW-0472">Membrane</keyword>
<keyword evidence="1" id="KW-0812">Transmembrane</keyword>
<name>A0A368C5U1_9GAMM</name>
<feature type="transmembrane region" description="Helical" evidence="1">
    <location>
        <begin position="21"/>
        <end position="43"/>
    </location>
</feature>
<dbReference type="AlphaFoldDB" id="A0A368C5U1"/>
<evidence type="ECO:0000313" key="2">
    <source>
        <dbReference type="EMBL" id="RCL44474.1"/>
    </source>
</evidence>
<feature type="transmembrane region" description="Helical" evidence="1">
    <location>
        <begin position="134"/>
        <end position="151"/>
    </location>
</feature>
<protein>
    <submittedName>
        <fullName evidence="2">Uncharacterized protein</fullName>
    </submittedName>
</protein>
<keyword evidence="1" id="KW-1133">Transmembrane helix</keyword>
<evidence type="ECO:0000256" key="1">
    <source>
        <dbReference type="SAM" id="Phobius"/>
    </source>
</evidence>
<accession>A0A368C5U1</accession>
<feature type="transmembrane region" description="Helical" evidence="1">
    <location>
        <begin position="95"/>
        <end position="114"/>
    </location>
</feature>
<organism evidence="2 3">
    <name type="scientific">SAR86 cluster bacterium</name>
    <dbReference type="NCBI Taxonomy" id="2030880"/>
    <lineage>
        <taxon>Bacteria</taxon>
        <taxon>Pseudomonadati</taxon>
        <taxon>Pseudomonadota</taxon>
        <taxon>Gammaproteobacteria</taxon>
        <taxon>SAR86 cluster</taxon>
    </lineage>
</organism>
<evidence type="ECO:0000313" key="3">
    <source>
        <dbReference type="Proteomes" id="UP000252915"/>
    </source>
</evidence>
<comment type="caution">
    <text evidence="2">The sequence shown here is derived from an EMBL/GenBank/DDBJ whole genome shotgun (WGS) entry which is preliminary data.</text>
</comment>
<dbReference type="EMBL" id="QOPI01000015">
    <property type="protein sequence ID" value="RCL44474.1"/>
    <property type="molecule type" value="Genomic_DNA"/>
</dbReference>
<sequence length="156" mass="18080">MFNVSKVLPKVANNELDSPKIAIWTFILFTALMTWRSIIHMFFESFGFQDIANFMVLTGDPDPMPVIYRFFSLWGSAQLLFCLVCWVVIFRYKSLIPLMNIFWAIEWGARLFLYPLIREDIGAYTTDLTPGVDMAPLAFILIVVMFFLSIANRKSK</sequence>
<feature type="transmembrane region" description="Helical" evidence="1">
    <location>
        <begin position="66"/>
        <end position="88"/>
    </location>
</feature>
<dbReference type="Proteomes" id="UP000252915">
    <property type="component" value="Unassembled WGS sequence"/>
</dbReference>